<dbReference type="EMBL" id="JADKNH010000002">
    <property type="protein sequence ID" value="MBF4692071.1"/>
    <property type="molecule type" value="Genomic_DNA"/>
</dbReference>
<name>A0ABR9ZQ07_9FIRM</name>
<dbReference type="RefSeq" id="WP_194700318.1">
    <property type="nucleotide sequence ID" value="NZ_JADKNH010000002.1"/>
</dbReference>
<dbReference type="InterPro" id="IPR024529">
    <property type="entry name" value="ECF_trnsprt_substrate-spec"/>
</dbReference>
<proteinExistence type="predicted"/>
<sequence length="180" mass="19540">MKRNYIQEMVLASMFIAIGIALPMIFHSFGLGSTFLPMHIPVLIAAFTLGFPYAVAVGMLTPLLSSLITGMPPLFPVMPYMIFELGAYAAMGYYLGQKLKLNMYLALIGCMITGRLVAGAAVWVLVLFFGAKFQGPVVFIISAVTTGLPGIIIQLLFIPPVILLLKKANVIKSEVCHVEK</sequence>
<evidence type="ECO:0000313" key="2">
    <source>
        <dbReference type="EMBL" id="MBF4692071.1"/>
    </source>
</evidence>
<keyword evidence="1" id="KW-1133">Transmembrane helix</keyword>
<dbReference type="Pfam" id="PF12822">
    <property type="entry name" value="ECF_trnsprt"/>
    <property type="match status" value="1"/>
</dbReference>
<dbReference type="Proteomes" id="UP000614200">
    <property type="component" value="Unassembled WGS sequence"/>
</dbReference>
<evidence type="ECO:0000256" key="1">
    <source>
        <dbReference type="SAM" id="Phobius"/>
    </source>
</evidence>
<keyword evidence="3" id="KW-1185">Reference proteome</keyword>
<keyword evidence="1" id="KW-0472">Membrane</keyword>
<gene>
    <name evidence="2" type="ORF">ISU02_03025</name>
</gene>
<feature type="transmembrane region" description="Helical" evidence="1">
    <location>
        <begin position="137"/>
        <end position="165"/>
    </location>
</feature>
<evidence type="ECO:0000313" key="3">
    <source>
        <dbReference type="Proteomes" id="UP000614200"/>
    </source>
</evidence>
<accession>A0ABR9ZQ07</accession>
<comment type="caution">
    <text evidence="2">The sequence shown here is derived from an EMBL/GenBank/DDBJ whole genome shotgun (WGS) entry which is preliminary data.</text>
</comment>
<keyword evidence="1" id="KW-0812">Transmembrane</keyword>
<feature type="transmembrane region" description="Helical" evidence="1">
    <location>
        <begin position="42"/>
        <end position="65"/>
    </location>
</feature>
<feature type="transmembrane region" description="Helical" evidence="1">
    <location>
        <begin position="77"/>
        <end position="96"/>
    </location>
</feature>
<dbReference type="Gene3D" id="1.10.1760.20">
    <property type="match status" value="1"/>
</dbReference>
<feature type="transmembrane region" description="Helical" evidence="1">
    <location>
        <begin position="12"/>
        <end position="30"/>
    </location>
</feature>
<protein>
    <submittedName>
        <fullName evidence="2">ECF transporter S component</fullName>
    </submittedName>
</protein>
<reference evidence="2 3" key="1">
    <citation type="submission" date="2020-11" db="EMBL/GenBank/DDBJ databases">
        <title>Fusibacter basophilias sp. nov.</title>
        <authorList>
            <person name="Qiu D."/>
        </authorList>
    </citation>
    <scope>NUCLEOTIDE SEQUENCE [LARGE SCALE GENOMIC DNA]</scope>
    <source>
        <strain evidence="2 3">Q10-2</strain>
    </source>
</reference>
<organism evidence="2 3">
    <name type="scientific">Fusibacter ferrireducens</name>
    <dbReference type="NCBI Taxonomy" id="2785058"/>
    <lineage>
        <taxon>Bacteria</taxon>
        <taxon>Bacillati</taxon>
        <taxon>Bacillota</taxon>
        <taxon>Clostridia</taxon>
        <taxon>Eubacteriales</taxon>
        <taxon>Eubacteriales Family XII. Incertae Sedis</taxon>
        <taxon>Fusibacter</taxon>
    </lineage>
</organism>
<feature type="transmembrane region" description="Helical" evidence="1">
    <location>
        <begin position="103"/>
        <end position="131"/>
    </location>
</feature>